<comment type="pathway">
    <text evidence="1">Cofactor biosynthesis; ubiquinone biosynthesis.</text>
</comment>
<dbReference type="InterPro" id="IPR036527">
    <property type="entry name" value="SCP2_sterol-bd_dom_sf"/>
</dbReference>
<keyword evidence="1" id="KW-0963">Cytoplasm</keyword>
<reference evidence="3 4" key="1">
    <citation type="submission" date="2023-03" db="EMBL/GenBank/DDBJ databases">
        <title>Draft genome sequence of Thalassotalea insulae KCTC 62186T.</title>
        <authorList>
            <person name="Sawabe T."/>
        </authorList>
    </citation>
    <scope>NUCLEOTIDE SEQUENCE [LARGE SCALE GENOMIC DNA]</scope>
    <source>
        <strain evidence="3 4">KCTC 62186</strain>
    </source>
</reference>
<dbReference type="EMBL" id="BSST01000001">
    <property type="protein sequence ID" value="GLX78384.1"/>
    <property type="molecule type" value="Genomic_DNA"/>
</dbReference>
<keyword evidence="4" id="KW-1185">Reference proteome</keyword>
<organism evidence="3 4">
    <name type="scientific">Thalassotalea insulae</name>
    <dbReference type="NCBI Taxonomy" id="2056778"/>
    <lineage>
        <taxon>Bacteria</taxon>
        <taxon>Pseudomonadati</taxon>
        <taxon>Pseudomonadota</taxon>
        <taxon>Gammaproteobacteria</taxon>
        <taxon>Alteromonadales</taxon>
        <taxon>Colwelliaceae</taxon>
        <taxon>Thalassotalea</taxon>
    </lineage>
</organism>
<gene>
    <name evidence="3" type="primary">yigP</name>
    <name evidence="1" type="synonym">ubiJ</name>
    <name evidence="3" type="ORF">tinsulaeT_17240</name>
</gene>
<dbReference type="HAMAP" id="MF_02215">
    <property type="entry name" value="UbiJ"/>
    <property type="match status" value="1"/>
</dbReference>
<accession>A0ABQ6GTA7</accession>
<keyword evidence="1" id="KW-0831">Ubiquinone biosynthesis</keyword>
<evidence type="ECO:0000256" key="1">
    <source>
        <dbReference type="HAMAP-Rule" id="MF_02215"/>
    </source>
</evidence>
<sequence>MSTFHMPQQMLLLIIETIINKALTLNINNNKALHELSEKTLTIKLTELNFPVTLTVDGEQVLVTSNVEHNDCQLTSNIAALQQLQQNQQLTELIKQDKLDISGDLKVAQRFASLFENITIDWRSELAKHIGDIPTYKLGQFSDWCKQKLQFAAQQIQADASEYLVHEQQLAITSDNIDDFSQQVSQLAQRINQLELRMTHIDDMLTSSMLVGKDTQDSE</sequence>
<comment type="function">
    <text evidence="1">Required for ubiquinone (coenzyme Q) biosynthesis. Binds hydrophobic ubiquinone biosynthetic intermediates via its SCP2 domain and is essential for the stability of the Ubi complex. May constitute a docking platform where Ubi enzymes assemble and access their SCP2-bound polyprenyl substrates.</text>
</comment>
<evidence type="ECO:0000313" key="3">
    <source>
        <dbReference type="EMBL" id="GLX78384.1"/>
    </source>
</evidence>
<dbReference type="RefSeq" id="WP_284244268.1">
    <property type="nucleotide sequence ID" value="NZ_BSST01000001.1"/>
</dbReference>
<dbReference type="Proteomes" id="UP001157186">
    <property type="component" value="Unassembled WGS sequence"/>
</dbReference>
<evidence type="ECO:0000259" key="2">
    <source>
        <dbReference type="Pfam" id="PF02036"/>
    </source>
</evidence>
<proteinExistence type="inferred from homology"/>
<dbReference type="Pfam" id="PF02036">
    <property type="entry name" value="SCP2"/>
    <property type="match status" value="1"/>
</dbReference>
<evidence type="ECO:0000313" key="4">
    <source>
        <dbReference type="Proteomes" id="UP001157186"/>
    </source>
</evidence>
<feature type="domain" description="SCP2" evidence="2">
    <location>
        <begin position="19"/>
        <end position="116"/>
    </location>
</feature>
<dbReference type="InterPro" id="IPR003033">
    <property type="entry name" value="SCP2_sterol-bd_dom"/>
</dbReference>
<comment type="caution">
    <text evidence="3">The sequence shown here is derived from an EMBL/GenBank/DDBJ whole genome shotgun (WGS) entry which is preliminary data.</text>
</comment>
<protein>
    <recommendedName>
        <fullName evidence="1">Ubiquinone biosynthesis accessory factor UbiJ</fullName>
    </recommendedName>
</protein>
<comment type="similarity">
    <text evidence="1">Belongs to the UbiJ family.</text>
</comment>
<name>A0ABQ6GTA7_9GAMM</name>
<dbReference type="InterPro" id="IPR038989">
    <property type="entry name" value="UbiJ"/>
</dbReference>
<dbReference type="PANTHER" id="PTHR38693:SF1">
    <property type="entry name" value="UBIQUINONE BIOSYNTHESIS ACCESSORY FACTOR UBIJ"/>
    <property type="match status" value="1"/>
</dbReference>
<dbReference type="PANTHER" id="PTHR38693">
    <property type="entry name" value="UBIQUINONE BIOSYNTHESIS PROTEIN UBIJ"/>
    <property type="match status" value="1"/>
</dbReference>
<dbReference type="Gene3D" id="3.30.1050.10">
    <property type="entry name" value="SCP2 sterol-binding domain"/>
    <property type="match status" value="1"/>
</dbReference>
<comment type="subcellular location">
    <subcellularLocation>
        <location evidence="1">Cytoplasm</location>
    </subcellularLocation>
</comment>
<dbReference type="SUPFAM" id="SSF55718">
    <property type="entry name" value="SCP-like"/>
    <property type="match status" value="1"/>
</dbReference>